<reference evidence="2" key="1">
    <citation type="journal article" date="2023" name="Nat. Plants">
        <title>Single-cell RNA sequencing provides a high-resolution roadmap for understanding the multicellular compartmentation of specialized metabolism.</title>
        <authorList>
            <person name="Sun S."/>
            <person name="Shen X."/>
            <person name="Li Y."/>
            <person name="Li Y."/>
            <person name="Wang S."/>
            <person name="Li R."/>
            <person name="Zhang H."/>
            <person name="Shen G."/>
            <person name="Guo B."/>
            <person name="Wei J."/>
            <person name="Xu J."/>
            <person name="St-Pierre B."/>
            <person name="Chen S."/>
            <person name="Sun C."/>
        </authorList>
    </citation>
    <scope>NUCLEOTIDE SEQUENCE [LARGE SCALE GENOMIC DNA]</scope>
</reference>
<gene>
    <name evidence="1" type="ORF">M9H77_09387</name>
</gene>
<proteinExistence type="predicted"/>
<evidence type="ECO:0000313" key="2">
    <source>
        <dbReference type="Proteomes" id="UP001060085"/>
    </source>
</evidence>
<comment type="caution">
    <text evidence="1">The sequence shown here is derived from an EMBL/GenBank/DDBJ whole genome shotgun (WGS) entry which is preliminary data.</text>
</comment>
<accession>A0ACC0C0M8</accession>
<dbReference type="Proteomes" id="UP001060085">
    <property type="component" value="Linkage Group LG02"/>
</dbReference>
<dbReference type="EMBL" id="CM044702">
    <property type="protein sequence ID" value="KAI5678437.1"/>
    <property type="molecule type" value="Genomic_DNA"/>
</dbReference>
<protein>
    <submittedName>
        <fullName evidence="1">Uncharacterized protein</fullName>
    </submittedName>
</protein>
<keyword evidence="2" id="KW-1185">Reference proteome</keyword>
<name>A0ACC0C0M8_CATRO</name>
<sequence length="126" mass="14024">MQEELLPRCYQHSENGSPLGVAFHQAFHPYTTLACLLPRKNERSFFCKSVGVKTTSVSLRPGRLSWSIVPLCTCTKGSIILVKEAHLPFAESLLLLAPCLDVSADISSANVGFTRQNFMVYFNTWS</sequence>
<evidence type="ECO:0000313" key="1">
    <source>
        <dbReference type="EMBL" id="KAI5678437.1"/>
    </source>
</evidence>
<organism evidence="1 2">
    <name type="scientific">Catharanthus roseus</name>
    <name type="common">Madagascar periwinkle</name>
    <name type="synonym">Vinca rosea</name>
    <dbReference type="NCBI Taxonomy" id="4058"/>
    <lineage>
        <taxon>Eukaryota</taxon>
        <taxon>Viridiplantae</taxon>
        <taxon>Streptophyta</taxon>
        <taxon>Embryophyta</taxon>
        <taxon>Tracheophyta</taxon>
        <taxon>Spermatophyta</taxon>
        <taxon>Magnoliopsida</taxon>
        <taxon>eudicotyledons</taxon>
        <taxon>Gunneridae</taxon>
        <taxon>Pentapetalae</taxon>
        <taxon>asterids</taxon>
        <taxon>lamiids</taxon>
        <taxon>Gentianales</taxon>
        <taxon>Apocynaceae</taxon>
        <taxon>Rauvolfioideae</taxon>
        <taxon>Vinceae</taxon>
        <taxon>Catharanthinae</taxon>
        <taxon>Catharanthus</taxon>
    </lineage>
</organism>